<dbReference type="EMBL" id="JBDODL010000771">
    <property type="protein sequence ID" value="MES1920621.1"/>
    <property type="molecule type" value="Genomic_DNA"/>
</dbReference>
<comment type="caution">
    <text evidence="2">The sequence shown here is derived from an EMBL/GenBank/DDBJ whole genome shotgun (WGS) entry which is preliminary data.</text>
</comment>
<name>A0ABV2ALR3_9EUKA</name>
<evidence type="ECO:0000313" key="2">
    <source>
        <dbReference type="EMBL" id="MES1920621.1"/>
    </source>
</evidence>
<feature type="coiled-coil region" evidence="1">
    <location>
        <begin position="57"/>
        <end position="84"/>
    </location>
</feature>
<evidence type="ECO:0008006" key="4">
    <source>
        <dbReference type="Google" id="ProtNLM"/>
    </source>
</evidence>
<gene>
    <name evidence="2" type="ORF">MHBO_002275</name>
</gene>
<reference evidence="2 3" key="1">
    <citation type="journal article" date="2024" name="BMC Biol.">
        <title>Comparative genomics of Ascetosporea gives new insight into the evolutionary basis for animal parasitism in Rhizaria.</title>
        <authorList>
            <person name="Hiltunen Thoren M."/>
            <person name="Onut-Brannstrom I."/>
            <person name="Alfjorden A."/>
            <person name="Peckova H."/>
            <person name="Swords F."/>
            <person name="Hooper C."/>
            <person name="Holzer A.S."/>
            <person name="Bass D."/>
            <person name="Burki F."/>
        </authorList>
    </citation>
    <scope>NUCLEOTIDE SEQUENCE [LARGE SCALE GENOMIC DNA]</scope>
    <source>
        <strain evidence="2">20-A016</strain>
    </source>
</reference>
<protein>
    <recommendedName>
        <fullName evidence="4">SOCS box domain-containing protein</fullName>
    </recommendedName>
</protein>
<dbReference type="Proteomes" id="UP001439008">
    <property type="component" value="Unassembled WGS sequence"/>
</dbReference>
<sequence length="135" mass="16022">MIKDDVFSSCFYPSVRYICRILTTNHPEKLQLIVNHTNDPLFLMFLLDVNYFNNFLCSLNNETIAKLRNQIEEIIEQSRSKEIKFYQFRKIKSVLSHHKMSPLVRKLVAKYKDNPATIKIESVLPSFLIKKHKNF</sequence>
<evidence type="ECO:0000313" key="3">
    <source>
        <dbReference type="Proteomes" id="UP001439008"/>
    </source>
</evidence>
<accession>A0ABV2ALR3</accession>
<keyword evidence="3" id="KW-1185">Reference proteome</keyword>
<keyword evidence="1" id="KW-0175">Coiled coil</keyword>
<proteinExistence type="predicted"/>
<organism evidence="2 3">
    <name type="scientific">Bonamia ostreae</name>
    <dbReference type="NCBI Taxonomy" id="126728"/>
    <lineage>
        <taxon>Eukaryota</taxon>
        <taxon>Sar</taxon>
        <taxon>Rhizaria</taxon>
        <taxon>Endomyxa</taxon>
        <taxon>Ascetosporea</taxon>
        <taxon>Haplosporida</taxon>
        <taxon>Bonamia</taxon>
    </lineage>
</organism>
<evidence type="ECO:0000256" key="1">
    <source>
        <dbReference type="SAM" id="Coils"/>
    </source>
</evidence>